<dbReference type="InterPro" id="IPR023346">
    <property type="entry name" value="Lysozyme-like_dom_sf"/>
</dbReference>
<dbReference type="Pfam" id="PF01476">
    <property type="entry name" value="LysM"/>
    <property type="match status" value="1"/>
</dbReference>
<dbReference type="RefSeq" id="WP_425585813.1">
    <property type="nucleotide sequence ID" value="NZ_BAAASG010000015.1"/>
</dbReference>
<evidence type="ECO:0000313" key="6">
    <source>
        <dbReference type="EMBL" id="GAA2508583.1"/>
    </source>
</evidence>
<comment type="similarity">
    <text evidence="1">Belongs to the transglycosylase family. Rpf subfamily.</text>
</comment>
<name>A0ABP6A5K6_STRLO</name>
<evidence type="ECO:0000256" key="1">
    <source>
        <dbReference type="ARBA" id="ARBA00010830"/>
    </source>
</evidence>
<evidence type="ECO:0000256" key="4">
    <source>
        <dbReference type="SAM" id="SignalP"/>
    </source>
</evidence>
<dbReference type="SUPFAM" id="SSF53955">
    <property type="entry name" value="Lysozyme-like"/>
    <property type="match status" value="1"/>
</dbReference>
<accession>A0ABP6A5K6</accession>
<evidence type="ECO:0000313" key="7">
    <source>
        <dbReference type="Proteomes" id="UP001501777"/>
    </source>
</evidence>
<organism evidence="6 7">
    <name type="scientific">Streptomyces longisporus</name>
    <dbReference type="NCBI Taxonomy" id="1948"/>
    <lineage>
        <taxon>Bacteria</taxon>
        <taxon>Bacillati</taxon>
        <taxon>Actinomycetota</taxon>
        <taxon>Actinomycetes</taxon>
        <taxon>Kitasatosporales</taxon>
        <taxon>Streptomycetaceae</taxon>
        <taxon>Streptomyces</taxon>
    </lineage>
</organism>
<evidence type="ECO:0000256" key="3">
    <source>
        <dbReference type="SAM" id="MobiDB-lite"/>
    </source>
</evidence>
<gene>
    <name evidence="6" type="ORF">GCM10010276_62600</name>
</gene>
<feature type="chain" id="PRO_5045116711" description="LysM domain-containing protein" evidence="4">
    <location>
        <begin position="29"/>
        <end position="216"/>
    </location>
</feature>
<sequence>MFRMHRTQFALALAAAVFGALVPVTAQAAPPPPLPGTLPVRLSYAYACAKDHWPWGCIADCESGGQWDINTGNGFYGGLQFRQSTWKYFGGLKYAPRADLASREEQIAVAEKVLVAQGWETWPACSQRYRLQGRVHAVHAGETLVSIADRYGIDGGWLSLYRANRDMVGEHPDRLNVGTQLLIPRGSARVREPYQDFEAAGPPLSEDDAPVRPPLR</sequence>
<feature type="region of interest" description="Disordered" evidence="3">
    <location>
        <begin position="194"/>
        <end position="216"/>
    </location>
</feature>
<evidence type="ECO:0000256" key="2">
    <source>
        <dbReference type="ARBA" id="ARBA00022801"/>
    </source>
</evidence>
<keyword evidence="2" id="KW-0378">Hydrolase</keyword>
<keyword evidence="7" id="KW-1185">Reference proteome</keyword>
<evidence type="ECO:0000259" key="5">
    <source>
        <dbReference type="PROSITE" id="PS51782"/>
    </source>
</evidence>
<dbReference type="SUPFAM" id="SSF54106">
    <property type="entry name" value="LysM domain"/>
    <property type="match status" value="1"/>
</dbReference>
<dbReference type="Gene3D" id="1.10.530.10">
    <property type="match status" value="1"/>
</dbReference>
<comment type="caution">
    <text evidence="6">The sequence shown here is derived from an EMBL/GenBank/DDBJ whole genome shotgun (WGS) entry which is preliminary data.</text>
</comment>
<dbReference type="Pfam" id="PF06737">
    <property type="entry name" value="Transglycosylas"/>
    <property type="match status" value="1"/>
</dbReference>
<dbReference type="CDD" id="cd00118">
    <property type="entry name" value="LysM"/>
    <property type="match status" value="1"/>
</dbReference>
<feature type="domain" description="LysM" evidence="5">
    <location>
        <begin position="134"/>
        <end position="183"/>
    </location>
</feature>
<protein>
    <recommendedName>
        <fullName evidence="5">LysM domain-containing protein</fullName>
    </recommendedName>
</protein>
<dbReference type="InterPro" id="IPR010618">
    <property type="entry name" value="RPF"/>
</dbReference>
<dbReference type="InterPro" id="IPR018392">
    <property type="entry name" value="LysM"/>
</dbReference>
<dbReference type="EMBL" id="BAAASG010000015">
    <property type="protein sequence ID" value="GAA2508583.1"/>
    <property type="molecule type" value="Genomic_DNA"/>
</dbReference>
<feature type="signal peptide" evidence="4">
    <location>
        <begin position="1"/>
        <end position="28"/>
    </location>
</feature>
<dbReference type="InterPro" id="IPR036779">
    <property type="entry name" value="LysM_dom_sf"/>
</dbReference>
<proteinExistence type="inferred from homology"/>
<dbReference type="PROSITE" id="PS51782">
    <property type="entry name" value="LYSM"/>
    <property type="match status" value="1"/>
</dbReference>
<keyword evidence="4" id="KW-0732">Signal</keyword>
<dbReference type="CDD" id="cd13925">
    <property type="entry name" value="RPF"/>
    <property type="match status" value="1"/>
</dbReference>
<reference evidence="7" key="1">
    <citation type="journal article" date="2019" name="Int. J. Syst. Evol. Microbiol.">
        <title>The Global Catalogue of Microorganisms (GCM) 10K type strain sequencing project: providing services to taxonomists for standard genome sequencing and annotation.</title>
        <authorList>
            <consortium name="The Broad Institute Genomics Platform"/>
            <consortium name="The Broad Institute Genome Sequencing Center for Infectious Disease"/>
            <person name="Wu L."/>
            <person name="Ma J."/>
        </authorList>
    </citation>
    <scope>NUCLEOTIDE SEQUENCE [LARGE SCALE GENOMIC DNA]</scope>
    <source>
        <strain evidence="7">JCM 4395</strain>
    </source>
</reference>
<dbReference type="Proteomes" id="UP001501777">
    <property type="component" value="Unassembled WGS sequence"/>
</dbReference>
<dbReference type="Gene3D" id="3.10.350.10">
    <property type="entry name" value="LysM domain"/>
    <property type="match status" value="1"/>
</dbReference>